<evidence type="ECO:0000313" key="3">
    <source>
        <dbReference type="EMBL" id="GMT21617.1"/>
    </source>
</evidence>
<proteinExistence type="predicted"/>
<protein>
    <recommendedName>
        <fullName evidence="2">Thioredoxin-like fold domain-containing protein</fullName>
    </recommendedName>
</protein>
<keyword evidence="1" id="KW-0812">Transmembrane</keyword>
<dbReference type="Pfam" id="PF17172">
    <property type="entry name" value="GST_N_4"/>
    <property type="match status" value="1"/>
</dbReference>
<accession>A0AAV5VSC9</accession>
<reference evidence="3" key="1">
    <citation type="submission" date="2023-10" db="EMBL/GenBank/DDBJ databases">
        <title>Genome assembly of Pristionchus species.</title>
        <authorList>
            <person name="Yoshida K."/>
            <person name="Sommer R.J."/>
        </authorList>
    </citation>
    <scope>NUCLEOTIDE SEQUENCE</scope>
    <source>
        <strain evidence="3">RS5133</strain>
    </source>
</reference>
<dbReference type="InterPro" id="IPR012336">
    <property type="entry name" value="Thioredoxin-like_fold"/>
</dbReference>
<evidence type="ECO:0000259" key="2">
    <source>
        <dbReference type="Pfam" id="PF17172"/>
    </source>
</evidence>
<dbReference type="InterPro" id="IPR050931">
    <property type="entry name" value="Mito_Protein_Transport_Metaxin"/>
</dbReference>
<dbReference type="SUPFAM" id="SSF52833">
    <property type="entry name" value="Thioredoxin-like"/>
    <property type="match status" value="1"/>
</dbReference>
<feature type="transmembrane region" description="Helical" evidence="1">
    <location>
        <begin position="34"/>
        <end position="55"/>
    </location>
</feature>
<keyword evidence="4" id="KW-1185">Reference proteome</keyword>
<keyword evidence="1" id="KW-0472">Membrane</keyword>
<comment type="caution">
    <text evidence="3">The sequence shown here is derived from an EMBL/GenBank/DDBJ whole genome shotgun (WGS) entry which is preliminary data.</text>
</comment>
<dbReference type="PANTHER" id="PTHR12289">
    <property type="entry name" value="METAXIN RELATED"/>
    <property type="match status" value="1"/>
</dbReference>
<feature type="non-terminal residue" evidence="3">
    <location>
        <position position="184"/>
    </location>
</feature>
<dbReference type="PANTHER" id="PTHR12289:SF32">
    <property type="entry name" value="GST_C_6 DOMAIN-CONTAINING PROTEIN"/>
    <property type="match status" value="1"/>
</dbReference>
<feature type="domain" description="Thioredoxin-like fold" evidence="2">
    <location>
        <begin position="120"/>
        <end position="178"/>
    </location>
</feature>
<evidence type="ECO:0000256" key="1">
    <source>
        <dbReference type="SAM" id="Phobius"/>
    </source>
</evidence>
<dbReference type="Proteomes" id="UP001432322">
    <property type="component" value="Unassembled WGS sequence"/>
</dbReference>
<organism evidence="3 4">
    <name type="scientific">Pristionchus fissidentatus</name>
    <dbReference type="NCBI Taxonomy" id="1538716"/>
    <lineage>
        <taxon>Eukaryota</taxon>
        <taxon>Metazoa</taxon>
        <taxon>Ecdysozoa</taxon>
        <taxon>Nematoda</taxon>
        <taxon>Chromadorea</taxon>
        <taxon>Rhabditida</taxon>
        <taxon>Rhabditina</taxon>
        <taxon>Diplogasteromorpha</taxon>
        <taxon>Diplogasteroidea</taxon>
        <taxon>Neodiplogasteridae</taxon>
        <taxon>Pristionchus</taxon>
    </lineage>
</organism>
<keyword evidence="1" id="KW-1133">Transmembrane helix</keyword>
<name>A0AAV5VSC9_9BILA</name>
<dbReference type="EMBL" id="BTSY01000004">
    <property type="protein sequence ID" value="GMT21617.1"/>
    <property type="molecule type" value="Genomic_DNA"/>
</dbReference>
<dbReference type="InterPro" id="IPR036249">
    <property type="entry name" value="Thioredoxin-like_sf"/>
</dbReference>
<dbReference type="GO" id="GO:0005737">
    <property type="term" value="C:cytoplasm"/>
    <property type="evidence" value="ECO:0007669"/>
    <property type="project" value="TreeGrafter"/>
</dbReference>
<feature type="transmembrane region" description="Helical" evidence="1">
    <location>
        <begin position="61"/>
        <end position="82"/>
    </location>
</feature>
<sequence length="184" mass="20259">MPCCDWCRDCCDKFCPQCCRDLCRRICGEDCGDCCCCICCILCIAAVIAFLASAVFGCCSFSSILSVFAVVAIGSLGVAFLAKSGSCCPRPAKMLELNPKKDVVYLYQFLGTPTSSSMCPFCIKVEAFCRLHGITVERRNTLTKRGANNLLPFIELNGERHSDSQIIVKRLAQIFNKNAYPDEQ</sequence>
<gene>
    <name evidence="3" type="ORF">PFISCL1PPCAC_12914</name>
</gene>
<dbReference type="AlphaFoldDB" id="A0AAV5VSC9"/>
<evidence type="ECO:0000313" key="4">
    <source>
        <dbReference type="Proteomes" id="UP001432322"/>
    </source>
</evidence>